<keyword evidence="1" id="KW-0812">Transmembrane</keyword>
<keyword evidence="1" id="KW-0472">Membrane</keyword>
<proteinExistence type="predicted"/>
<comment type="caution">
    <text evidence="2">The sequence shown here is derived from an EMBL/GenBank/DDBJ whole genome shotgun (WGS) entry which is preliminary data.</text>
</comment>
<feature type="transmembrane region" description="Helical" evidence="1">
    <location>
        <begin position="13"/>
        <end position="34"/>
    </location>
</feature>
<dbReference type="AlphaFoldDB" id="A0A542YQN2"/>
<organism evidence="2 3">
    <name type="scientific">Ornithinicoccus hortensis</name>
    <dbReference type="NCBI Taxonomy" id="82346"/>
    <lineage>
        <taxon>Bacteria</taxon>
        <taxon>Bacillati</taxon>
        <taxon>Actinomycetota</taxon>
        <taxon>Actinomycetes</taxon>
        <taxon>Micrococcales</taxon>
        <taxon>Intrasporangiaceae</taxon>
        <taxon>Ornithinicoccus</taxon>
    </lineage>
</organism>
<dbReference type="RefSeq" id="WP_141784380.1">
    <property type="nucleotide sequence ID" value="NZ_BAAAIK010000004.1"/>
</dbReference>
<feature type="transmembrane region" description="Helical" evidence="1">
    <location>
        <begin position="103"/>
        <end position="127"/>
    </location>
</feature>
<sequence length="132" mass="13758">MTGAAGSSGYLDVWTTTGLTVGLVAAAVCVVAGLRGRSPDRWSLGAAAVLEAVLLLVVGSFLVRSLRGESPVGPAWELWAYLVTVLLLPVLAVVWAREEPSRWSTFVLALAGFVAAVMTARAGQVWYGVGLS</sequence>
<keyword evidence="3" id="KW-1185">Reference proteome</keyword>
<dbReference type="EMBL" id="VFOP01000001">
    <property type="protein sequence ID" value="TQL50224.1"/>
    <property type="molecule type" value="Genomic_DNA"/>
</dbReference>
<name>A0A542YQN2_9MICO</name>
<feature type="transmembrane region" description="Helical" evidence="1">
    <location>
        <begin position="78"/>
        <end position="96"/>
    </location>
</feature>
<keyword evidence="1" id="KW-1133">Transmembrane helix</keyword>
<protein>
    <submittedName>
        <fullName evidence="2">Uncharacterized protein</fullName>
    </submittedName>
</protein>
<accession>A0A542YQN2</accession>
<evidence type="ECO:0000256" key="1">
    <source>
        <dbReference type="SAM" id="Phobius"/>
    </source>
</evidence>
<gene>
    <name evidence="2" type="ORF">FB467_1328</name>
</gene>
<evidence type="ECO:0000313" key="3">
    <source>
        <dbReference type="Proteomes" id="UP000319516"/>
    </source>
</evidence>
<dbReference type="Proteomes" id="UP000319516">
    <property type="component" value="Unassembled WGS sequence"/>
</dbReference>
<evidence type="ECO:0000313" key="2">
    <source>
        <dbReference type="EMBL" id="TQL50224.1"/>
    </source>
</evidence>
<feature type="transmembrane region" description="Helical" evidence="1">
    <location>
        <begin position="46"/>
        <end position="66"/>
    </location>
</feature>
<reference evidence="2 3" key="1">
    <citation type="submission" date="2019-06" db="EMBL/GenBank/DDBJ databases">
        <title>Sequencing the genomes of 1000 actinobacteria strains.</title>
        <authorList>
            <person name="Klenk H.-P."/>
        </authorList>
    </citation>
    <scope>NUCLEOTIDE SEQUENCE [LARGE SCALE GENOMIC DNA]</scope>
    <source>
        <strain evidence="2 3">DSM 12335</strain>
    </source>
</reference>